<sequence>MSGTSPEKDPSPKQKLDETQTENTRIQATHTPKSKNESPDQNQQSQWRLRRPQQSESKRSHTSQSSEEPRITSPEAVVNVASIYKPNQSDQIQRQVYPQEAKHIRLVPRPSGSSMSMARKSERTQKMYKSYKEYPSQSQQNQQNHIQTAPAKANEPIPNKPGSNSVLQGNRPNTWRRQSQERLHSSLSSLTQITIFSTVHGLPLQPKQLFTASSLSSQQPVTASSLSNQQPTTAHILSRQPLKNCSRPPPGSFSRTAHGLLPLQPAFHELFTASSLSSQQPETAHGLPLSRLSWQTLRMENFENERVIEDVPLEKFEPTLGMLFDGYEEMFEFYKAGKVDSRSSNMLKLNPVVKTGCEAKIGGCVNEEGKWILRTLNLQHNHGLSLDKARYFPCNRRISASVKKRIEMNDSAGISIAQNFNSIVVKDRLKNVFWADRRSRASYKYFGDVVTFDTTYLTNKLISHEDTETFTWLFEAWLSCMSDSPPISIITDQDKAMQKAIENVFPTIMHQWCLWHIMKKVPEKLGAFKEREVLIRHDIEILPEMYILSMWRKDVRRCYRKVKVSYAADDEGSYKFVLDWINKTMKDLPKQIRCASVETTAIGETFHEGNTVNANLNQHGSLGYYNVPVYPFQVGGNNIYQLIPYSWHTQPVPPYALQSHYSSPLMTYEGSASGNFQQLLHQQCNEDNNRRN</sequence>
<gene>
    <name evidence="1" type="ORF">KPL71_026822</name>
</gene>
<comment type="caution">
    <text evidence="1">The sequence shown here is derived from an EMBL/GenBank/DDBJ whole genome shotgun (WGS) entry which is preliminary data.</text>
</comment>
<accession>A0ACB8I2A3</accession>
<evidence type="ECO:0000313" key="1">
    <source>
        <dbReference type="EMBL" id="KAH9681092.1"/>
    </source>
</evidence>
<dbReference type="Proteomes" id="UP000829398">
    <property type="component" value="Chromosome 9"/>
</dbReference>
<keyword evidence="2" id="KW-1185">Reference proteome</keyword>
<reference evidence="2" key="1">
    <citation type="journal article" date="2023" name="Hortic. Res.">
        <title>A chromosome-level phased genome enabling allele-level studies in sweet orange: a case study on citrus Huanglongbing tolerance.</title>
        <authorList>
            <person name="Wu B."/>
            <person name="Yu Q."/>
            <person name="Deng Z."/>
            <person name="Duan Y."/>
            <person name="Luo F."/>
            <person name="Gmitter F. Jr."/>
        </authorList>
    </citation>
    <scope>NUCLEOTIDE SEQUENCE [LARGE SCALE GENOMIC DNA]</scope>
    <source>
        <strain evidence="2">cv. Valencia</strain>
    </source>
</reference>
<organism evidence="1 2">
    <name type="scientific">Citrus sinensis</name>
    <name type="common">Sweet orange</name>
    <name type="synonym">Citrus aurantium var. sinensis</name>
    <dbReference type="NCBI Taxonomy" id="2711"/>
    <lineage>
        <taxon>Eukaryota</taxon>
        <taxon>Viridiplantae</taxon>
        <taxon>Streptophyta</taxon>
        <taxon>Embryophyta</taxon>
        <taxon>Tracheophyta</taxon>
        <taxon>Spermatophyta</taxon>
        <taxon>Magnoliopsida</taxon>
        <taxon>eudicotyledons</taxon>
        <taxon>Gunneridae</taxon>
        <taxon>Pentapetalae</taxon>
        <taxon>rosids</taxon>
        <taxon>malvids</taxon>
        <taxon>Sapindales</taxon>
        <taxon>Rutaceae</taxon>
        <taxon>Aurantioideae</taxon>
        <taxon>Citrus</taxon>
    </lineage>
</organism>
<dbReference type="EMBL" id="CM039178">
    <property type="protein sequence ID" value="KAH9681092.1"/>
    <property type="molecule type" value="Genomic_DNA"/>
</dbReference>
<protein>
    <submittedName>
        <fullName evidence="1">Uncharacterized protein</fullName>
    </submittedName>
</protein>
<proteinExistence type="predicted"/>
<name>A0ACB8I2A3_CITSI</name>
<evidence type="ECO:0000313" key="2">
    <source>
        <dbReference type="Proteomes" id="UP000829398"/>
    </source>
</evidence>